<sequence>MSSTTGARGLISSLGSKETQQCPVAFFNFGTSMTDTGNLLNLLPYSPEVINFAYPENPPYGNTFFRRPAKRYSDGRLIPDFFSLAFGVPLLDTYSSPTVFNFKHGVNFAIGGVGLTSEIAGSKYFLPLQIKQFNRFQNSAFTAQSQPECKPSFKSLPPRETFQLALYTLEFGSSDLRSAFHGGVSSAVITEEIIPTTVKSIIDSVTILYHYQAKNFLIFNVYPLGCSPQTQTLLFSENLPKDDLGCIATVNELTEAYNRELHIKIEDLRTSLPDANIILFDFYNATVDILRNPSRYGFDPSSVLKACCGMAGLGSYNFNPNVTCASEGVKSCENPERYVSWDGVHFTDSFYQTVSKFILSGHYTFPSYDFGEICGLNFSNFPSSATYEEVYGGLCNVWYA</sequence>
<dbReference type="PANTHER" id="PTHR22835">
    <property type="entry name" value="ZINC FINGER FYVE DOMAIN CONTAINING PROTEIN"/>
    <property type="match status" value="1"/>
</dbReference>
<proteinExistence type="inferred from homology"/>
<evidence type="ECO:0000256" key="1">
    <source>
        <dbReference type="ARBA" id="ARBA00008668"/>
    </source>
</evidence>
<gene>
    <name evidence="2" type="ORF">R1sor_013401</name>
</gene>
<keyword evidence="3" id="KW-1185">Reference proteome</keyword>
<dbReference type="InterPro" id="IPR036514">
    <property type="entry name" value="SGNH_hydro_sf"/>
</dbReference>
<dbReference type="InterPro" id="IPR001087">
    <property type="entry name" value="GDSL"/>
</dbReference>
<organism evidence="2 3">
    <name type="scientific">Riccia sorocarpa</name>
    <dbReference type="NCBI Taxonomy" id="122646"/>
    <lineage>
        <taxon>Eukaryota</taxon>
        <taxon>Viridiplantae</taxon>
        <taxon>Streptophyta</taxon>
        <taxon>Embryophyta</taxon>
        <taxon>Marchantiophyta</taxon>
        <taxon>Marchantiopsida</taxon>
        <taxon>Marchantiidae</taxon>
        <taxon>Marchantiales</taxon>
        <taxon>Ricciaceae</taxon>
        <taxon>Riccia</taxon>
    </lineage>
</organism>
<dbReference type="Pfam" id="PF00657">
    <property type="entry name" value="Lipase_GDSL"/>
    <property type="match status" value="1"/>
</dbReference>
<dbReference type="EMBL" id="JBJQOH010000004">
    <property type="protein sequence ID" value="KAL3687092.1"/>
    <property type="molecule type" value="Genomic_DNA"/>
</dbReference>
<accession>A0ABD3H6F4</accession>
<protein>
    <recommendedName>
        <fullName evidence="4">Esterase</fullName>
    </recommendedName>
</protein>
<evidence type="ECO:0000313" key="2">
    <source>
        <dbReference type="EMBL" id="KAL3687092.1"/>
    </source>
</evidence>
<dbReference type="Proteomes" id="UP001633002">
    <property type="component" value="Unassembled WGS sequence"/>
</dbReference>
<reference evidence="2 3" key="1">
    <citation type="submission" date="2024-09" db="EMBL/GenBank/DDBJ databases">
        <title>Chromosome-scale assembly of Riccia sorocarpa.</title>
        <authorList>
            <person name="Paukszto L."/>
        </authorList>
    </citation>
    <scope>NUCLEOTIDE SEQUENCE [LARGE SCALE GENOMIC DNA]</scope>
    <source>
        <strain evidence="2">LP-2024</strain>
        <tissue evidence="2">Aerial parts of the thallus</tissue>
    </source>
</reference>
<comment type="caution">
    <text evidence="2">The sequence shown here is derived from an EMBL/GenBank/DDBJ whole genome shotgun (WGS) entry which is preliminary data.</text>
</comment>
<dbReference type="AlphaFoldDB" id="A0ABD3H6F4"/>
<dbReference type="PANTHER" id="PTHR22835:SF659">
    <property type="entry name" value="GDSL LIPASE_ACYLHYDROLASE, PUTATIVE (AFU_ORTHOLOGUE AFUA_2G00510)-RELATED"/>
    <property type="match status" value="1"/>
</dbReference>
<name>A0ABD3H6F4_9MARC</name>
<evidence type="ECO:0008006" key="4">
    <source>
        <dbReference type="Google" id="ProtNLM"/>
    </source>
</evidence>
<dbReference type="Gene3D" id="3.40.50.1110">
    <property type="entry name" value="SGNH hydrolase"/>
    <property type="match status" value="1"/>
</dbReference>
<comment type="similarity">
    <text evidence="1">Belongs to the 'GDSL' lipolytic enzyme family.</text>
</comment>
<evidence type="ECO:0000313" key="3">
    <source>
        <dbReference type="Proteomes" id="UP001633002"/>
    </source>
</evidence>